<gene>
    <name evidence="2" type="ORF">D1632_10640</name>
</gene>
<name>A0A3M7LDG9_9FLAO</name>
<dbReference type="SUPFAM" id="SSF52980">
    <property type="entry name" value="Restriction endonuclease-like"/>
    <property type="match status" value="1"/>
</dbReference>
<keyword evidence="3" id="KW-1185">Reference proteome</keyword>
<organism evidence="2 3">
    <name type="scientific">Chryseobacterium nematophagum</name>
    <dbReference type="NCBI Taxonomy" id="2305228"/>
    <lineage>
        <taxon>Bacteria</taxon>
        <taxon>Pseudomonadati</taxon>
        <taxon>Bacteroidota</taxon>
        <taxon>Flavobacteriia</taxon>
        <taxon>Flavobacteriales</taxon>
        <taxon>Weeksellaceae</taxon>
        <taxon>Chryseobacterium group</taxon>
        <taxon>Chryseobacterium</taxon>
    </lineage>
</organism>
<proteinExistence type="predicted"/>
<dbReference type="Proteomes" id="UP000267524">
    <property type="component" value="Unassembled WGS sequence"/>
</dbReference>
<evidence type="ECO:0000259" key="1">
    <source>
        <dbReference type="Pfam" id="PF09588"/>
    </source>
</evidence>
<feature type="domain" description="YqaJ viral recombinase" evidence="1">
    <location>
        <begin position="40"/>
        <end position="192"/>
    </location>
</feature>
<evidence type="ECO:0000313" key="2">
    <source>
        <dbReference type="EMBL" id="RMZ60040.1"/>
    </source>
</evidence>
<comment type="caution">
    <text evidence="2">The sequence shown here is derived from an EMBL/GenBank/DDBJ whole genome shotgun (WGS) entry which is preliminary data.</text>
</comment>
<dbReference type="Gene3D" id="3.90.320.10">
    <property type="match status" value="1"/>
</dbReference>
<dbReference type="Pfam" id="PF09588">
    <property type="entry name" value="YqaJ"/>
    <property type="match status" value="1"/>
</dbReference>
<dbReference type="CDD" id="cd22343">
    <property type="entry name" value="PDDEXK_lambda_exonuclease-like"/>
    <property type="match status" value="1"/>
</dbReference>
<dbReference type="InterPro" id="IPR011604">
    <property type="entry name" value="PDDEXK-like_dom_sf"/>
</dbReference>
<reference evidence="2 3" key="1">
    <citation type="submission" date="2018-08" db="EMBL/GenBank/DDBJ databases">
        <title>Chryseobacterium nematophagum: a novel matrix digesting pathogen of nematodes.</title>
        <authorList>
            <person name="Page A."/>
            <person name="Roberts M."/>
            <person name="Felix M.-A."/>
            <person name="Weir W."/>
        </authorList>
    </citation>
    <scope>NUCLEOTIDE SEQUENCE [LARGE SCALE GENOMIC DNA]</scope>
    <source>
        <strain evidence="2 3">JUb275</strain>
    </source>
</reference>
<evidence type="ECO:0000313" key="3">
    <source>
        <dbReference type="Proteomes" id="UP000267524"/>
    </source>
</evidence>
<dbReference type="RefSeq" id="WP_122547164.1">
    <property type="nucleotide sequence ID" value="NZ_QWIV01000013.1"/>
</dbReference>
<sequence length="247" mass="28236">MGFFDSEFIIGGVTASDYSETLHMWEVKETQAKVKREEKLKQRLGRFTASNVHKLIGGKREEKSKELSKGAVSYVNEIVSEATTGETDFFETKDTKHGIAYEEEAMLYFIETTGIKVVSFGEDQEFIPFGNHAGCSPDGIIKDIFIVGGAETKCPKSATFAKYATELTLENFKAECWEYYWQLQFSMFCTGATFWYFIAYDPRVKKGSKIFYLKIERNETDIGNLKSKLQLAIALKEYKLKKLGYYN</sequence>
<accession>A0A3M7LDG9</accession>
<protein>
    <recommendedName>
        <fullName evidence="1">YqaJ viral recombinase domain-containing protein</fullName>
    </recommendedName>
</protein>
<dbReference type="InterPro" id="IPR011335">
    <property type="entry name" value="Restrct_endonuc-II-like"/>
</dbReference>
<dbReference type="EMBL" id="QWIV01000013">
    <property type="protein sequence ID" value="RMZ60040.1"/>
    <property type="molecule type" value="Genomic_DNA"/>
</dbReference>
<dbReference type="InterPro" id="IPR019080">
    <property type="entry name" value="YqaJ_viral_recombinase"/>
</dbReference>
<dbReference type="InterPro" id="IPR051703">
    <property type="entry name" value="NF-kappa-B_Signaling_Reg"/>
</dbReference>
<dbReference type="AlphaFoldDB" id="A0A3M7LDG9"/>
<dbReference type="PANTHER" id="PTHR46609:SF8">
    <property type="entry name" value="YQAJ VIRAL RECOMBINASE DOMAIN-CONTAINING PROTEIN"/>
    <property type="match status" value="1"/>
</dbReference>
<dbReference type="PANTHER" id="PTHR46609">
    <property type="entry name" value="EXONUCLEASE, PHAGE-TYPE/RECB, C-TERMINAL DOMAIN-CONTAINING PROTEIN"/>
    <property type="match status" value="1"/>
</dbReference>